<dbReference type="AlphaFoldDB" id="A0AAV7RKL9"/>
<dbReference type="Proteomes" id="UP001066276">
    <property type="component" value="Chromosome 5"/>
</dbReference>
<gene>
    <name evidence="1" type="ORF">NDU88_005773</name>
</gene>
<keyword evidence="2" id="KW-1185">Reference proteome</keyword>
<evidence type="ECO:0000313" key="1">
    <source>
        <dbReference type="EMBL" id="KAJ1153001.1"/>
    </source>
</evidence>
<evidence type="ECO:0000313" key="2">
    <source>
        <dbReference type="Proteomes" id="UP001066276"/>
    </source>
</evidence>
<accession>A0AAV7RKL9</accession>
<sequence>MPRILCERASSWCRILTAVHAACALARIAFRQRRRHGLRELERSSKAHDGRCRGRDHVRAQAALEPSQAASASRGSTIRQGLAHCTSFLVVIRCLCFFLSHTAVTAADGRDAVQ</sequence>
<dbReference type="EMBL" id="JANPWB010000009">
    <property type="protein sequence ID" value="KAJ1153001.1"/>
    <property type="molecule type" value="Genomic_DNA"/>
</dbReference>
<protein>
    <submittedName>
        <fullName evidence="1">Uncharacterized protein</fullName>
    </submittedName>
</protein>
<organism evidence="1 2">
    <name type="scientific">Pleurodeles waltl</name>
    <name type="common">Iberian ribbed newt</name>
    <dbReference type="NCBI Taxonomy" id="8319"/>
    <lineage>
        <taxon>Eukaryota</taxon>
        <taxon>Metazoa</taxon>
        <taxon>Chordata</taxon>
        <taxon>Craniata</taxon>
        <taxon>Vertebrata</taxon>
        <taxon>Euteleostomi</taxon>
        <taxon>Amphibia</taxon>
        <taxon>Batrachia</taxon>
        <taxon>Caudata</taxon>
        <taxon>Salamandroidea</taxon>
        <taxon>Salamandridae</taxon>
        <taxon>Pleurodelinae</taxon>
        <taxon>Pleurodeles</taxon>
    </lineage>
</organism>
<proteinExistence type="predicted"/>
<name>A0AAV7RKL9_PLEWA</name>
<comment type="caution">
    <text evidence="1">The sequence shown here is derived from an EMBL/GenBank/DDBJ whole genome shotgun (WGS) entry which is preliminary data.</text>
</comment>
<reference evidence="1" key="1">
    <citation type="journal article" date="2022" name="bioRxiv">
        <title>Sequencing and chromosome-scale assembly of the giantPleurodeles waltlgenome.</title>
        <authorList>
            <person name="Brown T."/>
            <person name="Elewa A."/>
            <person name="Iarovenko S."/>
            <person name="Subramanian E."/>
            <person name="Araus A.J."/>
            <person name="Petzold A."/>
            <person name="Susuki M."/>
            <person name="Suzuki K.-i.T."/>
            <person name="Hayashi T."/>
            <person name="Toyoda A."/>
            <person name="Oliveira C."/>
            <person name="Osipova E."/>
            <person name="Leigh N.D."/>
            <person name="Simon A."/>
            <person name="Yun M.H."/>
        </authorList>
    </citation>
    <scope>NUCLEOTIDE SEQUENCE</scope>
    <source>
        <strain evidence="1">20211129_DDA</strain>
        <tissue evidence="1">Liver</tissue>
    </source>
</reference>